<evidence type="ECO:0000313" key="1">
    <source>
        <dbReference type="EMBL" id="CRK13227.1"/>
    </source>
</evidence>
<sequence>MSADLMALAEAVFWNWTFFHVGAGKYDAFIVHRSIKTPLTTREFRFRRRSAAYSVSARDLQE</sequence>
<dbReference type="AlphaFoldDB" id="A0A0G4KTZ6"/>
<keyword evidence="2" id="KW-1185">Reference proteome</keyword>
<gene>
    <name evidence="1" type="ORF">BN1708_002583</name>
</gene>
<evidence type="ECO:0000313" key="2">
    <source>
        <dbReference type="Proteomes" id="UP000044602"/>
    </source>
</evidence>
<proteinExistence type="predicted"/>
<organism evidence="1 2">
    <name type="scientific">Verticillium longisporum</name>
    <name type="common">Verticillium dahliae var. longisporum</name>
    <dbReference type="NCBI Taxonomy" id="100787"/>
    <lineage>
        <taxon>Eukaryota</taxon>
        <taxon>Fungi</taxon>
        <taxon>Dikarya</taxon>
        <taxon>Ascomycota</taxon>
        <taxon>Pezizomycotina</taxon>
        <taxon>Sordariomycetes</taxon>
        <taxon>Hypocreomycetidae</taxon>
        <taxon>Glomerellales</taxon>
        <taxon>Plectosphaerellaceae</taxon>
        <taxon>Verticillium</taxon>
    </lineage>
</organism>
<dbReference type="EMBL" id="CVQH01004446">
    <property type="protein sequence ID" value="CRK13227.1"/>
    <property type="molecule type" value="Genomic_DNA"/>
</dbReference>
<protein>
    <submittedName>
        <fullName evidence="1">Uncharacterized protein</fullName>
    </submittedName>
</protein>
<dbReference type="Proteomes" id="UP000044602">
    <property type="component" value="Unassembled WGS sequence"/>
</dbReference>
<accession>A0A0G4KTZ6</accession>
<reference evidence="2" key="1">
    <citation type="submission" date="2015-05" db="EMBL/GenBank/DDBJ databases">
        <authorList>
            <person name="Fogelqvist Johan"/>
        </authorList>
    </citation>
    <scope>NUCLEOTIDE SEQUENCE [LARGE SCALE GENOMIC DNA]</scope>
</reference>
<name>A0A0G4KTZ6_VERLO</name>